<sequence length="147" mass="16629">MTPPLLSIPGQRRQVQSIGLTNRPSCIAAPFVVWSSGIPRYETMVDMQWHGRWRIDTGNKARLQTGRDPNENKAYGRRVQSSTCTQSGLGFPVVTVCLQLALLFSLWHQLDVRISIEARLFSLVRVHVHYAKTALCELVTDQALWVI</sequence>
<reference evidence="1 2" key="1">
    <citation type="journal article" date="2014" name="PLoS ONE">
        <title>De novo Genome Assembly of the Fungal Plant Pathogen Pyrenophora semeniperda.</title>
        <authorList>
            <person name="Soliai M.M."/>
            <person name="Meyer S.E."/>
            <person name="Udall J.A."/>
            <person name="Elzinga D.E."/>
            <person name="Hermansen R.A."/>
            <person name="Bodily P.M."/>
            <person name="Hart A.A."/>
            <person name="Coleman C.E."/>
        </authorList>
    </citation>
    <scope>NUCLEOTIDE SEQUENCE [LARGE SCALE GENOMIC DNA]</scope>
    <source>
        <strain evidence="1 2">CCB06</strain>
        <tissue evidence="1">Mycelium</tissue>
    </source>
</reference>
<keyword evidence="2" id="KW-1185">Reference proteome</keyword>
<gene>
    <name evidence="1" type="ORF">GMOD_00003483</name>
</gene>
<dbReference type="EMBL" id="KE747844">
    <property type="protein sequence ID" value="RMZ74443.1"/>
    <property type="molecule type" value="Genomic_DNA"/>
</dbReference>
<proteinExistence type="predicted"/>
<organism evidence="1 2">
    <name type="scientific">Pyrenophora seminiperda CCB06</name>
    <dbReference type="NCBI Taxonomy" id="1302712"/>
    <lineage>
        <taxon>Eukaryota</taxon>
        <taxon>Fungi</taxon>
        <taxon>Dikarya</taxon>
        <taxon>Ascomycota</taxon>
        <taxon>Pezizomycotina</taxon>
        <taxon>Dothideomycetes</taxon>
        <taxon>Pleosporomycetidae</taxon>
        <taxon>Pleosporales</taxon>
        <taxon>Pleosporineae</taxon>
        <taxon>Pleosporaceae</taxon>
        <taxon>Pyrenophora</taxon>
    </lineage>
</organism>
<evidence type="ECO:0000313" key="1">
    <source>
        <dbReference type="EMBL" id="RMZ74443.1"/>
    </source>
</evidence>
<evidence type="ECO:0000313" key="2">
    <source>
        <dbReference type="Proteomes" id="UP000265663"/>
    </source>
</evidence>
<name>A0A3M7MIW2_9PLEO</name>
<dbReference type="Proteomes" id="UP000265663">
    <property type="component" value="Unassembled WGS sequence"/>
</dbReference>
<accession>A0A3M7MIW2</accession>
<dbReference type="AlphaFoldDB" id="A0A3M7MIW2"/>
<protein>
    <submittedName>
        <fullName evidence="1">Uncharacterized protein</fullName>
    </submittedName>
</protein>